<reference evidence="19 20" key="1">
    <citation type="submission" date="2023-07" db="EMBL/GenBank/DDBJ databases">
        <title>Sequencing the genomes of 1000 actinobacteria strains.</title>
        <authorList>
            <person name="Klenk H.-P."/>
        </authorList>
    </citation>
    <scope>NUCLEOTIDE SEQUENCE [LARGE SCALE GENOMIC DNA]</scope>
    <source>
        <strain evidence="19 20">DSM 44508</strain>
    </source>
</reference>
<evidence type="ECO:0000256" key="6">
    <source>
        <dbReference type="ARBA" id="ARBA00022769"/>
    </source>
</evidence>
<feature type="binding site" evidence="12">
    <location>
        <begin position="71"/>
        <end position="78"/>
    </location>
    <ligand>
        <name>ATP</name>
        <dbReference type="ChEBI" id="CHEBI:30616"/>
    </ligand>
</feature>
<evidence type="ECO:0000256" key="14">
    <source>
        <dbReference type="SAM" id="Coils"/>
    </source>
</evidence>
<evidence type="ECO:0000256" key="13">
    <source>
        <dbReference type="RuleBase" id="RU003587"/>
    </source>
</evidence>
<evidence type="ECO:0000256" key="11">
    <source>
        <dbReference type="ARBA" id="ARBA00029504"/>
    </source>
</evidence>
<keyword evidence="4 12" id="KW-0547">Nucleotide-binding</keyword>
<evidence type="ECO:0000256" key="2">
    <source>
        <dbReference type="ARBA" id="ARBA00008533"/>
    </source>
</evidence>
<dbReference type="CDD" id="cd18790">
    <property type="entry name" value="SF2_C_UvrB"/>
    <property type="match status" value="1"/>
</dbReference>
<feature type="domain" description="Helicase C-terminal" evidence="18">
    <location>
        <begin position="462"/>
        <end position="628"/>
    </location>
</feature>
<evidence type="ECO:0000256" key="4">
    <source>
        <dbReference type="ARBA" id="ARBA00022741"/>
    </source>
</evidence>
<evidence type="ECO:0000259" key="18">
    <source>
        <dbReference type="PROSITE" id="PS51194"/>
    </source>
</evidence>
<evidence type="ECO:0000256" key="12">
    <source>
        <dbReference type="HAMAP-Rule" id="MF_00204"/>
    </source>
</evidence>
<comment type="similarity">
    <text evidence="2 12 13">Belongs to the UvrB family.</text>
</comment>
<dbReference type="PANTHER" id="PTHR24029:SF0">
    <property type="entry name" value="UVRABC SYSTEM PROTEIN B"/>
    <property type="match status" value="1"/>
</dbReference>
<dbReference type="PROSITE" id="PS50151">
    <property type="entry name" value="UVR"/>
    <property type="match status" value="1"/>
</dbReference>
<proteinExistence type="inferred from homology"/>
<name>A0ABU2BA19_9CORY</name>
<feature type="domain" description="Helicase ATP-binding" evidence="17">
    <location>
        <begin position="58"/>
        <end position="193"/>
    </location>
</feature>
<keyword evidence="6 12" id="KW-0228">DNA excision</keyword>
<dbReference type="NCBIfam" id="TIGR00631">
    <property type="entry name" value="uvrb"/>
    <property type="match status" value="1"/>
</dbReference>
<evidence type="ECO:0000256" key="5">
    <source>
        <dbReference type="ARBA" id="ARBA00022763"/>
    </source>
</evidence>
<dbReference type="PROSITE" id="PS51192">
    <property type="entry name" value="HELICASE_ATP_BIND_1"/>
    <property type="match status" value="1"/>
</dbReference>
<comment type="subcellular location">
    <subcellularLocation>
        <location evidence="1 12 13">Cytoplasm</location>
    </subcellularLocation>
</comment>
<feature type="short sequence motif" description="Beta-hairpin" evidence="12">
    <location>
        <begin position="124"/>
        <end position="147"/>
    </location>
</feature>
<evidence type="ECO:0000259" key="17">
    <source>
        <dbReference type="PROSITE" id="PS51192"/>
    </source>
</evidence>
<keyword evidence="9 12" id="KW-0234">DNA repair</keyword>
<evidence type="ECO:0000256" key="15">
    <source>
        <dbReference type="SAM" id="MobiDB-lite"/>
    </source>
</evidence>
<dbReference type="HAMAP" id="MF_00204">
    <property type="entry name" value="UvrB"/>
    <property type="match status" value="1"/>
</dbReference>
<feature type="coiled-coil region" evidence="14">
    <location>
        <begin position="288"/>
        <end position="322"/>
    </location>
</feature>
<protein>
    <recommendedName>
        <fullName evidence="11 12">UvrABC system protein B</fullName>
        <shortName evidence="12">Protein UvrB</shortName>
    </recommendedName>
    <alternativeName>
        <fullName evidence="12">Excinuclease ABC subunit B</fullName>
    </alternativeName>
</protein>
<dbReference type="Proteomes" id="UP001183619">
    <property type="component" value="Unassembled WGS sequence"/>
</dbReference>
<dbReference type="PANTHER" id="PTHR24029">
    <property type="entry name" value="UVRABC SYSTEM PROTEIN B"/>
    <property type="match status" value="1"/>
</dbReference>
<evidence type="ECO:0000256" key="9">
    <source>
        <dbReference type="ARBA" id="ARBA00023204"/>
    </source>
</evidence>
<dbReference type="Gene3D" id="6.10.140.240">
    <property type="match status" value="1"/>
</dbReference>
<dbReference type="InterPro" id="IPR024759">
    <property type="entry name" value="UvrB_YAD/RRR_dom"/>
</dbReference>
<evidence type="ECO:0000259" key="16">
    <source>
        <dbReference type="PROSITE" id="PS50151"/>
    </source>
</evidence>
<keyword evidence="8 12" id="KW-0267">Excision nuclease</keyword>
<organism evidence="19 20">
    <name type="scientific">Corynebacterium felinum</name>
    <dbReference type="NCBI Taxonomy" id="131318"/>
    <lineage>
        <taxon>Bacteria</taxon>
        <taxon>Bacillati</taxon>
        <taxon>Actinomycetota</taxon>
        <taxon>Actinomycetes</taxon>
        <taxon>Mycobacteriales</taxon>
        <taxon>Corynebacteriaceae</taxon>
        <taxon>Corynebacterium</taxon>
    </lineage>
</organism>
<accession>A0ABU2BA19</accession>
<dbReference type="Pfam" id="PF17757">
    <property type="entry name" value="UvrB_inter"/>
    <property type="match status" value="1"/>
</dbReference>
<dbReference type="CDD" id="cd17916">
    <property type="entry name" value="DEXHc_UvrB"/>
    <property type="match status" value="1"/>
</dbReference>
<dbReference type="InterPro" id="IPR041471">
    <property type="entry name" value="UvrB_inter"/>
</dbReference>
<dbReference type="Pfam" id="PF12344">
    <property type="entry name" value="UvrB"/>
    <property type="match status" value="1"/>
</dbReference>
<keyword evidence="3 12" id="KW-0963">Cytoplasm</keyword>
<dbReference type="SUPFAM" id="SSF52540">
    <property type="entry name" value="P-loop containing nucleoside triphosphate hydrolases"/>
    <property type="match status" value="2"/>
</dbReference>
<keyword evidence="20" id="KW-1185">Reference proteome</keyword>
<gene>
    <name evidence="12" type="primary">uvrB</name>
    <name evidence="19" type="ORF">J2S37_002028</name>
</gene>
<dbReference type="SUPFAM" id="SSF46600">
    <property type="entry name" value="C-terminal UvrC-binding domain of UvrB"/>
    <property type="match status" value="1"/>
</dbReference>
<dbReference type="InterPro" id="IPR001650">
    <property type="entry name" value="Helicase_C-like"/>
</dbReference>
<keyword evidence="12 13" id="KW-0742">SOS response</keyword>
<evidence type="ECO:0000256" key="10">
    <source>
        <dbReference type="ARBA" id="ARBA00026033"/>
    </source>
</evidence>
<comment type="domain">
    <text evidence="12">The beta-hairpin motif is involved in DNA binding.</text>
</comment>
<evidence type="ECO:0000256" key="1">
    <source>
        <dbReference type="ARBA" id="ARBA00004496"/>
    </source>
</evidence>
<dbReference type="Gene3D" id="4.10.860.10">
    <property type="entry name" value="UVR domain"/>
    <property type="match status" value="1"/>
</dbReference>
<dbReference type="Gene3D" id="3.40.50.300">
    <property type="entry name" value="P-loop containing nucleotide triphosphate hydrolases"/>
    <property type="match status" value="3"/>
</dbReference>
<comment type="function">
    <text evidence="12">The UvrABC repair system catalyzes the recognition and processing of DNA lesions. A damage recognition complex composed of 2 UvrA and 2 UvrB subunits scans DNA for abnormalities. Upon binding of the UvrA(2)B(2) complex to a putative damaged site, the DNA wraps around one UvrB monomer. DNA wrap is dependent on ATP binding by UvrB and probably causes local melting of the DNA helix, facilitating insertion of UvrB beta-hairpin between the DNA strands. Then UvrB probes one DNA strand for the presence of a lesion. If a lesion is found the UvrA subunits dissociate and the UvrB-DNA preincision complex is formed. This complex is subsequently bound by UvrC and the second UvrB is released. If no lesion is found, the DNA wraps around the other UvrB subunit that will check the other stand for damage.</text>
</comment>
<feature type="region of interest" description="Disordered" evidence="15">
    <location>
        <begin position="1"/>
        <end position="23"/>
    </location>
</feature>
<dbReference type="InterPro" id="IPR004807">
    <property type="entry name" value="UvrB"/>
</dbReference>
<dbReference type="InterPro" id="IPR027417">
    <property type="entry name" value="P-loop_NTPase"/>
</dbReference>
<dbReference type="InterPro" id="IPR001943">
    <property type="entry name" value="UVR_dom"/>
</dbReference>
<sequence length="707" mass="79595">MNSSREDLNHLNNSPTTGPEMVNHRPISDIARADGTFEVISDYTPSGDQPQAIAELDMRLNRGERDIVLLGATGTGKSATAAWLIEKQQRPTLVMAPNKTLAAQLAHELRQLLPNNAVEYFVSYYDYYQPEAYIAQTDTYIEKDSSINDDVERLRHRATSSLLSRRDVVVVSSVSCIYGLGTPQEYLDRSVWLEVGEEVERDRFLRLLVDIQYARNDVGFTRGTFRVKGDTVDIIPSYEETAVRVEFFGDEIDALYYIHPLTGEVLREVQEIRIFPATHYVAGPERMARAIEDIKEELAQRLDDLENRGKLLEAQRLRMRTEYDLEMIEQVGFCSGIENYSRHLDGRAAGTAPATLLDYFPEDFLTIIDESHVTVPQIGGMFEGDMSRKRNLVDFGFRLPSALDNRPLTWTEFSDRVGQTVYLSATPGNYELAAAGGEYVEQVIRPTGLVDPKVTVRPTKGQIDDLIHEIKLRTDKDERILVTTLTKKMAEDLTDYLLENGIKVRYLHSDIDTLQRVELLRQLRLGEYDVLVGINLLREGLDLPEVSLVAILDADKEGFLRSTTSLIQTIGRAARNVSGEVIMYADRITDSMAHAIDETERRRVKQLAYNAEHGIDPQPLRKKIADILDQVSDNEKGDVSSATADAAVVGRKDTSSMATSEVEKLIEELTTQMGAAARELKFELAGRLRDEIVDLKKELRGMKEAGI</sequence>
<dbReference type="EMBL" id="JAVDYF010000001">
    <property type="protein sequence ID" value="MDR7355490.1"/>
    <property type="molecule type" value="Genomic_DNA"/>
</dbReference>
<dbReference type="PROSITE" id="PS51194">
    <property type="entry name" value="HELICASE_CTER"/>
    <property type="match status" value="1"/>
</dbReference>
<dbReference type="SMART" id="SM00487">
    <property type="entry name" value="DEXDc"/>
    <property type="match status" value="1"/>
</dbReference>
<evidence type="ECO:0000313" key="20">
    <source>
        <dbReference type="Proteomes" id="UP001183619"/>
    </source>
</evidence>
<dbReference type="NCBIfam" id="NF003673">
    <property type="entry name" value="PRK05298.1"/>
    <property type="match status" value="1"/>
</dbReference>
<dbReference type="SMART" id="SM00490">
    <property type="entry name" value="HELICc"/>
    <property type="match status" value="1"/>
</dbReference>
<evidence type="ECO:0000313" key="19">
    <source>
        <dbReference type="EMBL" id="MDR7355490.1"/>
    </source>
</evidence>
<dbReference type="InterPro" id="IPR036876">
    <property type="entry name" value="UVR_dom_sf"/>
</dbReference>
<comment type="subunit">
    <text evidence="10 12 13">Forms a heterotetramer with UvrA during the search for lesions. Interacts with UvrC in an incision complex.</text>
</comment>
<feature type="domain" description="UVR" evidence="16">
    <location>
        <begin position="663"/>
        <end position="698"/>
    </location>
</feature>
<evidence type="ECO:0000256" key="8">
    <source>
        <dbReference type="ARBA" id="ARBA00022881"/>
    </source>
</evidence>
<dbReference type="Pfam" id="PF02151">
    <property type="entry name" value="UVR"/>
    <property type="match status" value="1"/>
</dbReference>
<evidence type="ECO:0000256" key="7">
    <source>
        <dbReference type="ARBA" id="ARBA00022840"/>
    </source>
</evidence>
<dbReference type="InterPro" id="IPR014001">
    <property type="entry name" value="Helicase_ATP-bd"/>
</dbReference>
<comment type="caution">
    <text evidence="19">The sequence shown here is derived from an EMBL/GenBank/DDBJ whole genome shotgun (WGS) entry which is preliminary data.</text>
</comment>
<keyword evidence="5 12" id="KW-0227">DNA damage</keyword>
<evidence type="ECO:0000256" key="3">
    <source>
        <dbReference type="ARBA" id="ARBA00022490"/>
    </source>
</evidence>
<keyword evidence="14" id="KW-0175">Coiled coil</keyword>
<dbReference type="InterPro" id="IPR006935">
    <property type="entry name" value="Helicase/UvrB_N"/>
</dbReference>
<dbReference type="Pfam" id="PF04851">
    <property type="entry name" value="ResIII"/>
    <property type="match status" value="1"/>
</dbReference>
<dbReference type="Pfam" id="PF00271">
    <property type="entry name" value="Helicase_C"/>
    <property type="match status" value="1"/>
</dbReference>
<keyword evidence="7 12" id="KW-0067">ATP-binding</keyword>